<evidence type="ECO:0000256" key="1">
    <source>
        <dbReference type="SAM" id="Phobius"/>
    </source>
</evidence>
<comment type="caution">
    <text evidence="2">The sequence shown here is derived from an EMBL/GenBank/DDBJ whole genome shotgun (WGS) entry which is preliminary data.</text>
</comment>
<dbReference type="EMBL" id="JADIMC010000062">
    <property type="protein sequence ID" value="MBO8476395.1"/>
    <property type="molecule type" value="Genomic_DNA"/>
</dbReference>
<gene>
    <name evidence="2" type="ORF">IAB88_05320</name>
</gene>
<feature type="transmembrane region" description="Helical" evidence="1">
    <location>
        <begin position="75"/>
        <end position="94"/>
    </location>
</feature>
<reference evidence="2" key="1">
    <citation type="submission" date="2020-10" db="EMBL/GenBank/DDBJ databases">
        <authorList>
            <person name="Gilroy R."/>
        </authorList>
    </citation>
    <scope>NUCLEOTIDE SEQUENCE</scope>
    <source>
        <strain evidence="2">6919</strain>
    </source>
</reference>
<keyword evidence="1" id="KW-0812">Transmembrane</keyword>
<organism evidence="2 3">
    <name type="scientific">Candidatus Limisoma faecipullorum</name>
    <dbReference type="NCBI Taxonomy" id="2840854"/>
    <lineage>
        <taxon>Bacteria</taxon>
        <taxon>Pseudomonadati</taxon>
        <taxon>Bacteroidota</taxon>
        <taxon>Bacteroidia</taxon>
        <taxon>Bacteroidales</taxon>
        <taxon>Candidatus Limisoma</taxon>
    </lineage>
</organism>
<feature type="transmembrane region" description="Helical" evidence="1">
    <location>
        <begin position="12"/>
        <end position="32"/>
    </location>
</feature>
<feature type="transmembrane region" description="Helical" evidence="1">
    <location>
        <begin position="44"/>
        <end position="63"/>
    </location>
</feature>
<proteinExistence type="predicted"/>
<keyword evidence="1" id="KW-1133">Transmembrane helix</keyword>
<dbReference type="Proteomes" id="UP000823598">
    <property type="component" value="Unassembled WGS sequence"/>
</dbReference>
<protein>
    <submittedName>
        <fullName evidence="2">Uncharacterized protein</fullName>
    </submittedName>
</protein>
<evidence type="ECO:0000313" key="3">
    <source>
        <dbReference type="Proteomes" id="UP000823598"/>
    </source>
</evidence>
<evidence type="ECO:0000313" key="2">
    <source>
        <dbReference type="EMBL" id="MBO8476395.1"/>
    </source>
</evidence>
<keyword evidence="1" id="KW-0472">Membrane</keyword>
<accession>A0A9D9IQC0</accession>
<dbReference type="AlphaFoldDB" id="A0A9D9IQC0"/>
<name>A0A9D9IQC0_9BACT</name>
<reference evidence="2" key="2">
    <citation type="journal article" date="2021" name="PeerJ">
        <title>Extensive microbial diversity within the chicken gut microbiome revealed by metagenomics and culture.</title>
        <authorList>
            <person name="Gilroy R."/>
            <person name="Ravi A."/>
            <person name="Getino M."/>
            <person name="Pursley I."/>
            <person name="Horton D.L."/>
            <person name="Alikhan N.F."/>
            <person name="Baker D."/>
            <person name="Gharbi K."/>
            <person name="Hall N."/>
            <person name="Watson M."/>
            <person name="Adriaenssens E.M."/>
            <person name="Foster-Nyarko E."/>
            <person name="Jarju S."/>
            <person name="Secka A."/>
            <person name="Antonio M."/>
            <person name="Oren A."/>
            <person name="Chaudhuri R.R."/>
            <person name="La Ragione R."/>
            <person name="Hildebrand F."/>
            <person name="Pallen M.J."/>
        </authorList>
    </citation>
    <scope>NUCLEOTIDE SEQUENCE</scope>
    <source>
        <strain evidence="2">6919</strain>
    </source>
</reference>
<sequence>MKNKMHILRHITPLLIFYPIGFFLFVRCIYYADTMGWTDDTFYIAYYLLASTFALLSEQGYILTHRVDIKKIIKIEIVIIALIISVAIVVINKLKNKEPVPPIGTDVIVYCPGYCGDNIVKEKISTIENGYIRDYYFVDSYYYGKSDSMLVYDYAMSEIYGYLNACRGDEYVASSKNVLMRDSLANIPLHRLRNRNNAIEMPIETVKPRISIVETGDQKAYSENNNTYFFGALYDEETKRYVVYSWIMYHIYGSDKGRNAYSYYLRNYGESYSLRLEGFDLWSK</sequence>